<sequence>MIFLNTMIMGTLISISAYSWMGMWMGLEINLLSIIPLFNSTKNMFSSESSLKYFLTQAMASLVLLFSIILMMSQTEFISPSMNSSFMMLLNSALLMKLGAAPFHFWFPEVMEGLNWNNCLILLTWQKIAPMILIMNNPLNMKFMVIIILVSLIISSLMSLNQISLRKILTFSSINHIAWMISTMMTSFSIWLLYFVIYSMITLNIILIFNYTNSFYLKQIINSVNYNKTLKFTLMLNFMSLAGLPPFIGFIPKWLTINWMIYNNFYLVAFMLTISTSIILFVYMRIIFSSLLISHLEPKMSQIKINNFWMILINTFTLTSFIIMVLFINMA</sequence>
<dbReference type="GO" id="GO:0008137">
    <property type="term" value="F:NADH dehydrogenase (ubiquinone) activity"/>
    <property type="evidence" value="ECO:0007669"/>
    <property type="project" value="UniProtKB-EC"/>
</dbReference>
<dbReference type="AlphaFoldDB" id="A0A343C3U6"/>
<dbReference type="PRINTS" id="PR01436">
    <property type="entry name" value="NADHDHGNASE2"/>
</dbReference>
<evidence type="ECO:0000259" key="19">
    <source>
        <dbReference type="Pfam" id="PF00361"/>
    </source>
</evidence>
<proteinExistence type="inferred from homology"/>
<feature type="transmembrane region" description="Helical" evidence="18">
    <location>
        <begin position="143"/>
        <end position="161"/>
    </location>
</feature>
<dbReference type="Pfam" id="PF00361">
    <property type="entry name" value="Proton_antipo_M"/>
    <property type="match status" value="1"/>
</dbReference>
<comment type="subcellular location">
    <subcellularLocation>
        <location evidence="2 18">Mitochondrion inner membrane</location>
        <topology evidence="2 18">Multi-pass membrane protein</topology>
    </subcellularLocation>
</comment>
<evidence type="ECO:0000256" key="4">
    <source>
        <dbReference type="ARBA" id="ARBA00012944"/>
    </source>
</evidence>
<keyword evidence="14 18" id="KW-0830">Ubiquinone</keyword>
<evidence type="ECO:0000313" key="20">
    <source>
        <dbReference type="EMBL" id="ARH54689.1"/>
    </source>
</evidence>
<feature type="domain" description="NADH:quinone oxidoreductase/Mrp antiporter transmembrane" evidence="19">
    <location>
        <begin position="17"/>
        <end position="276"/>
    </location>
</feature>
<evidence type="ECO:0000256" key="5">
    <source>
        <dbReference type="ARBA" id="ARBA00021008"/>
    </source>
</evidence>
<feature type="transmembrane region" description="Helical" evidence="18">
    <location>
        <begin position="308"/>
        <end position="328"/>
    </location>
</feature>
<evidence type="ECO:0000256" key="13">
    <source>
        <dbReference type="ARBA" id="ARBA00023027"/>
    </source>
</evidence>
<comment type="function">
    <text evidence="18">Core subunit of the mitochondrial membrane respiratory chain NADH dehydrogenase (Complex I) which catalyzes electron transfer from NADH through the respiratory chain, using ubiquinone as an electron acceptor. Essential for the catalytic activity and assembly of complex I.</text>
</comment>
<evidence type="ECO:0000256" key="9">
    <source>
        <dbReference type="ARBA" id="ARBA00022792"/>
    </source>
</evidence>
<dbReference type="InterPro" id="IPR003917">
    <property type="entry name" value="NADH_UbQ_OxRdtase_chain2"/>
</dbReference>
<feature type="transmembrane region" description="Helical" evidence="18">
    <location>
        <begin position="54"/>
        <end position="73"/>
    </location>
</feature>
<keyword evidence="9 18" id="KW-0999">Mitochondrion inner membrane</keyword>
<keyword evidence="11 18" id="KW-0249">Electron transport</keyword>
<keyword evidence="8 18" id="KW-0812">Transmembrane</keyword>
<protein>
    <recommendedName>
        <fullName evidence="5 18">NADH-ubiquinone oxidoreductase chain 2</fullName>
        <ecNumber evidence="4 18">7.1.1.2</ecNumber>
    </recommendedName>
</protein>
<dbReference type="InterPro" id="IPR001750">
    <property type="entry name" value="ND/Mrp_TM"/>
</dbReference>
<comment type="function">
    <text evidence="1">Core subunit of the mitochondrial membrane respiratory chain NADH dehydrogenase (Complex I) that is believed to belong to the minimal assembly required for catalysis. Complex I functions in the transfer of electrons from NADH to the respiratory chain. The immediate electron acceptor for the enzyme is believed to be ubiquinone.</text>
</comment>
<dbReference type="PANTHER" id="PTHR46552:SF1">
    <property type="entry name" value="NADH-UBIQUINONE OXIDOREDUCTASE CHAIN 2"/>
    <property type="match status" value="1"/>
</dbReference>
<dbReference type="GO" id="GO:0006120">
    <property type="term" value="P:mitochondrial electron transport, NADH to ubiquinone"/>
    <property type="evidence" value="ECO:0007669"/>
    <property type="project" value="InterPro"/>
</dbReference>
<keyword evidence="7 18" id="KW-0679">Respiratory chain</keyword>
<dbReference type="EMBL" id="KX087353">
    <property type="protein sequence ID" value="ARH54689.1"/>
    <property type="molecule type" value="Genomic_DNA"/>
</dbReference>
<evidence type="ECO:0000256" key="16">
    <source>
        <dbReference type="ARBA" id="ARBA00023136"/>
    </source>
</evidence>
<evidence type="ECO:0000256" key="17">
    <source>
        <dbReference type="ARBA" id="ARBA00049551"/>
    </source>
</evidence>
<dbReference type="InterPro" id="IPR050175">
    <property type="entry name" value="Complex_I_Subunit_2"/>
</dbReference>
<evidence type="ECO:0000256" key="10">
    <source>
        <dbReference type="ARBA" id="ARBA00022967"/>
    </source>
</evidence>
<evidence type="ECO:0000256" key="11">
    <source>
        <dbReference type="ARBA" id="ARBA00022982"/>
    </source>
</evidence>
<dbReference type="EC" id="7.1.1.2" evidence="4 18"/>
<feature type="transmembrane region" description="Helical" evidence="18">
    <location>
        <begin position="191"/>
        <end position="211"/>
    </location>
</feature>
<evidence type="ECO:0000256" key="15">
    <source>
        <dbReference type="ARBA" id="ARBA00023128"/>
    </source>
</evidence>
<evidence type="ECO:0000256" key="7">
    <source>
        <dbReference type="ARBA" id="ARBA00022660"/>
    </source>
</evidence>
<keyword evidence="15 18" id="KW-0496">Mitochondrion</keyword>
<feature type="transmembrane region" description="Helical" evidence="18">
    <location>
        <begin position="85"/>
        <end position="107"/>
    </location>
</feature>
<evidence type="ECO:0000256" key="3">
    <source>
        <dbReference type="ARBA" id="ARBA00007012"/>
    </source>
</evidence>
<evidence type="ECO:0000256" key="8">
    <source>
        <dbReference type="ARBA" id="ARBA00022692"/>
    </source>
</evidence>
<evidence type="ECO:0000256" key="18">
    <source>
        <dbReference type="RuleBase" id="RU003403"/>
    </source>
</evidence>
<dbReference type="GO" id="GO:0005743">
    <property type="term" value="C:mitochondrial inner membrane"/>
    <property type="evidence" value="ECO:0007669"/>
    <property type="project" value="UniProtKB-SubCell"/>
</dbReference>
<evidence type="ECO:0000256" key="12">
    <source>
        <dbReference type="ARBA" id="ARBA00022989"/>
    </source>
</evidence>
<evidence type="ECO:0000256" key="14">
    <source>
        <dbReference type="ARBA" id="ARBA00023075"/>
    </source>
</evidence>
<dbReference type="PANTHER" id="PTHR46552">
    <property type="entry name" value="NADH-UBIQUINONE OXIDOREDUCTASE CHAIN 2"/>
    <property type="match status" value="1"/>
</dbReference>
<comment type="catalytic activity">
    <reaction evidence="17 18">
        <text>a ubiquinone + NADH + 5 H(+)(in) = a ubiquinol + NAD(+) + 4 H(+)(out)</text>
        <dbReference type="Rhea" id="RHEA:29091"/>
        <dbReference type="Rhea" id="RHEA-COMP:9565"/>
        <dbReference type="Rhea" id="RHEA-COMP:9566"/>
        <dbReference type="ChEBI" id="CHEBI:15378"/>
        <dbReference type="ChEBI" id="CHEBI:16389"/>
        <dbReference type="ChEBI" id="CHEBI:17976"/>
        <dbReference type="ChEBI" id="CHEBI:57540"/>
        <dbReference type="ChEBI" id="CHEBI:57945"/>
        <dbReference type="EC" id="7.1.1.2"/>
    </reaction>
</comment>
<keyword evidence="13 18" id="KW-0520">NAD</keyword>
<name>A0A343C3U6_9CUCU</name>
<evidence type="ECO:0000256" key="2">
    <source>
        <dbReference type="ARBA" id="ARBA00004448"/>
    </source>
</evidence>
<gene>
    <name evidence="20" type="primary">nad2</name>
</gene>
<evidence type="ECO:0000256" key="1">
    <source>
        <dbReference type="ARBA" id="ARBA00003257"/>
    </source>
</evidence>
<feature type="transmembrane region" description="Helical" evidence="18">
    <location>
        <begin position="12"/>
        <end position="34"/>
    </location>
</feature>
<feature type="transmembrane region" description="Helical" evidence="18">
    <location>
        <begin position="232"/>
        <end position="252"/>
    </location>
</feature>
<keyword evidence="12 18" id="KW-1133">Transmembrane helix</keyword>
<evidence type="ECO:0000256" key="6">
    <source>
        <dbReference type="ARBA" id="ARBA00022448"/>
    </source>
</evidence>
<keyword evidence="16 18" id="KW-0472">Membrane</keyword>
<keyword evidence="10 18" id="KW-1278">Translocase</keyword>
<accession>A0A343C3U6</accession>
<reference evidence="20" key="1">
    <citation type="submission" date="2016-04" db="EMBL/GenBank/DDBJ databases">
        <title>Mitochondria of beetle species.</title>
        <authorList>
            <person name="Hunter A."/>
            <person name="Moriniere J."/>
            <person name="Tang P."/>
            <person name="Linard B."/>
            <person name="Crampton-Platt A."/>
            <person name="Vogler A.P."/>
        </authorList>
    </citation>
    <scope>NUCLEOTIDE SEQUENCE</scope>
</reference>
<comment type="similarity">
    <text evidence="3 18">Belongs to the complex I subunit 2 family.</text>
</comment>
<keyword evidence="6" id="KW-0813">Transport</keyword>
<geneLocation type="mitochondrion" evidence="20"/>
<feature type="transmembrane region" description="Helical" evidence="18">
    <location>
        <begin position="264"/>
        <end position="288"/>
    </location>
</feature>
<organism evidence="20">
    <name type="scientific">Tetratoma fungorum</name>
    <dbReference type="NCBI Taxonomy" id="296006"/>
    <lineage>
        <taxon>Eukaryota</taxon>
        <taxon>Metazoa</taxon>
        <taxon>Ecdysozoa</taxon>
        <taxon>Arthropoda</taxon>
        <taxon>Hexapoda</taxon>
        <taxon>Insecta</taxon>
        <taxon>Pterygota</taxon>
        <taxon>Neoptera</taxon>
        <taxon>Endopterygota</taxon>
        <taxon>Coleoptera</taxon>
        <taxon>Polyphaga</taxon>
        <taxon>Cucujiformia</taxon>
        <taxon>Tetratomidae</taxon>
        <taxon>Tetratominae</taxon>
        <taxon>Tetratoma</taxon>
    </lineage>
</organism>